<dbReference type="SUPFAM" id="SSF48452">
    <property type="entry name" value="TPR-like"/>
    <property type="match status" value="1"/>
</dbReference>
<evidence type="ECO:0000256" key="1">
    <source>
        <dbReference type="ARBA" id="ARBA00022729"/>
    </source>
</evidence>
<keyword evidence="1 5" id="KW-0732">Signal</keyword>
<protein>
    <submittedName>
        <fullName evidence="7">Tol-pal system protein YbgF</fullName>
    </submittedName>
</protein>
<evidence type="ECO:0000256" key="3">
    <source>
        <dbReference type="SAM" id="Coils"/>
    </source>
</evidence>
<dbReference type="InterPro" id="IPR019734">
    <property type="entry name" value="TPR_rpt"/>
</dbReference>
<dbReference type="PROSITE" id="PS51257">
    <property type="entry name" value="PROKAR_LIPOPROTEIN"/>
    <property type="match status" value="1"/>
</dbReference>
<dbReference type="Pfam" id="PF13525">
    <property type="entry name" value="YfiO"/>
    <property type="match status" value="1"/>
</dbReference>
<evidence type="ECO:0000313" key="8">
    <source>
        <dbReference type="Proteomes" id="UP000006621"/>
    </source>
</evidence>
<dbReference type="InterPro" id="IPR014162">
    <property type="entry name" value="CpoB_C"/>
</dbReference>
<feature type="compositionally biased region" description="Basic and acidic residues" evidence="4">
    <location>
        <begin position="105"/>
        <end position="119"/>
    </location>
</feature>
<evidence type="ECO:0000256" key="2">
    <source>
        <dbReference type="PROSITE-ProRule" id="PRU00339"/>
    </source>
</evidence>
<organism evidence="7 8">
    <name type="scientific">Flexistipes sinusarabici (strain ATCC 49648 / DSM 4947 / MAS 10)</name>
    <dbReference type="NCBI Taxonomy" id="717231"/>
    <lineage>
        <taxon>Bacteria</taxon>
        <taxon>Pseudomonadati</taxon>
        <taxon>Deferribacterota</taxon>
        <taxon>Deferribacteres</taxon>
        <taxon>Deferribacterales</taxon>
        <taxon>Flexistipitaceae</taxon>
        <taxon>Flexistipes</taxon>
    </lineage>
</organism>
<evidence type="ECO:0000256" key="5">
    <source>
        <dbReference type="SAM" id="SignalP"/>
    </source>
</evidence>
<feature type="signal peptide" evidence="5">
    <location>
        <begin position="1"/>
        <end position="23"/>
    </location>
</feature>
<evidence type="ECO:0000259" key="6">
    <source>
        <dbReference type="Pfam" id="PF13525"/>
    </source>
</evidence>
<feature type="chain" id="PRO_5003369102" evidence="5">
    <location>
        <begin position="24"/>
        <end position="258"/>
    </location>
</feature>
<dbReference type="NCBIfam" id="TIGR02795">
    <property type="entry name" value="tol_pal_ybgF"/>
    <property type="match status" value="1"/>
</dbReference>
<dbReference type="InterPro" id="IPR034706">
    <property type="entry name" value="CpoB"/>
</dbReference>
<accession>F8E5T7</accession>
<dbReference type="STRING" id="717231.Flexsi_2156"/>
<evidence type="ECO:0000256" key="4">
    <source>
        <dbReference type="SAM" id="MobiDB-lite"/>
    </source>
</evidence>
<dbReference type="HAMAP" id="MF_02066">
    <property type="entry name" value="CpoB"/>
    <property type="match status" value="1"/>
</dbReference>
<dbReference type="Proteomes" id="UP000006621">
    <property type="component" value="Chromosome"/>
</dbReference>
<feature type="repeat" description="TPR" evidence="2">
    <location>
        <begin position="211"/>
        <end position="244"/>
    </location>
</feature>
<dbReference type="InterPro" id="IPR039565">
    <property type="entry name" value="BamD-like"/>
</dbReference>
<dbReference type="AlphaFoldDB" id="F8E5T7"/>
<sequence>MKRILIVLPILIVFVSCAPKNQALNKSISAMNQEIVDLQKSIANLKMENDELDRKITVNKTKINTNSQAISDINNDVTYLTNEISMIKERLETSKPAVQSGDNKSMSKDNQTRNAKTETAEQNDNQIVIIEDKFSDKGSLYSYAYELFKSGKYYESRQKFNEFLSLYPKDSLSDNAKYWVAETYYSQNNYNKAIENIIQMIRDYPDGNKVPAGYLKMGLAYNELGNRNEAVKILKELIQKFPASGAAARAKEFLAKWE</sequence>
<keyword evidence="3" id="KW-0175">Coiled coil</keyword>
<dbReference type="InterPro" id="IPR011990">
    <property type="entry name" value="TPR-like_helical_dom_sf"/>
</dbReference>
<keyword evidence="2" id="KW-0802">TPR repeat</keyword>
<dbReference type="HOGENOM" id="CLU_044315_3_1_0"/>
<feature type="coiled-coil region" evidence="3">
    <location>
        <begin position="21"/>
        <end position="55"/>
    </location>
</feature>
<dbReference type="Gene3D" id="1.20.5.340">
    <property type="match status" value="1"/>
</dbReference>
<dbReference type="GO" id="GO:0051301">
    <property type="term" value="P:cell division"/>
    <property type="evidence" value="ECO:0007669"/>
    <property type="project" value="InterPro"/>
</dbReference>
<name>F8E5T7_FLESM</name>
<dbReference type="PROSITE" id="PS50005">
    <property type="entry name" value="TPR"/>
    <property type="match status" value="1"/>
</dbReference>
<dbReference type="Gene3D" id="1.25.40.10">
    <property type="entry name" value="Tetratricopeptide repeat domain"/>
    <property type="match status" value="1"/>
</dbReference>
<dbReference type="RefSeq" id="WP_013887222.1">
    <property type="nucleotide sequence ID" value="NC_015672.1"/>
</dbReference>
<evidence type="ECO:0000313" key="7">
    <source>
        <dbReference type="EMBL" id="AEI15778.1"/>
    </source>
</evidence>
<dbReference type="OrthoDB" id="13540at2"/>
<gene>
    <name evidence="7" type="ordered locus">Flexsi_2156</name>
</gene>
<proteinExistence type="inferred from homology"/>
<reference evidence="8" key="2">
    <citation type="submission" date="2011-06" db="EMBL/GenBank/DDBJ databases">
        <title>The complete genome of Flexistipes sinusarabici DSM 4947.</title>
        <authorList>
            <person name="Lucas S."/>
            <person name="Han J."/>
            <person name="Lapidus A."/>
            <person name="Bruce D."/>
            <person name="Goodwin L."/>
            <person name="Pitluck S."/>
            <person name="Peters L."/>
            <person name="Kyrpides N."/>
            <person name="Mavromatis K."/>
            <person name="Ivanova N."/>
            <person name="Mikhailova N."/>
            <person name="Chertkov O."/>
            <person name="Detter J.C."/>
            <person name="Tapia R."/>
            <person name="Han C."/>
            <person name="Land M."/>
            <person name="Hauser L."/>
            <person name="Markowitz V."/>
            <person name="Cheng J.-F."/>
            <person name="Hugenholtz P."/>
            <person name="Woyke T."/>
            <person name="Wu D."/>
            <person name="Spring S."/>
            <person name="Schroeder M."/>
            <person name="Brambilla E."/>
            <person name="Klenk H.-P."/>
            <person name="Eisen J.A."/>
        </authorList>
    </citation>
    <scope>NUCLEOTIDE SEQUENCE [LARGE SCALE GENOMIC DNA]</scope>
    <source>
        <strain evidence="8">DSM 4947 / MAS 10</strain>
    </source>
</reference>
<keyword evidence="8" id="KW-1185">Reference proteome</keyword>
<reference evidence="7 8" key="1">
    <citation type="journal article" date="2011" name="Stand. Genomic Sci.">
        <title>Genome sequence of the moderately thermophilic halophile Flexistipes sinusarabici strain (MAS10).</title>
        <authorList>
            <person name="Lapidus A."/>
            <person name="Chertkov O."/>
            <person name="Nolan M."/>
            <person name="Lucas S."/>
            <person name="Hammon N."/>
            <person name="Deshpande S."/>
            <person name="Cheng J.F."/>
            <person name="Tapia R."/>
            <person name="Han C."/>
            <person name="Goodwin L."/>
            <person name="Pitluck S."/>
            <person name="Liolios K."/>
            <person name="Pagani I."/>
            <person name="Ivanova N."/>
            <person name="Huntemann M."/>
            <person name="Mavromatis K."/>
            <person name="Mikhailova N."/>
            <person name="Pati A."/>
            <person name="Chen A."/>
            <person name="Palaniappan K."/>
            <person name="Land M."/>
            <person name="Hauser L."/>
            <person name="Brambilla E.M."/>
            <person name="Rohde M."/>
            <person name="Abt B."/>
            <person name="Spring S."/>
            <person name="Goker M."/>
            <person name="Bristow J."/>
            <person name="Eisen J.A."/>
            <person name="Markowitz V."/>
            <person name="Hugenholtz P."/>
            <person name="Kyrpides N.C."/>
            <person name="Klenk H.P."/>
            <person name="Woyke T."/>
        </authorList>
    </citation>
    <scope>NUCLEOTIDE SEQUENCE [LARGE SCALE GENOMIC DNA]</scope>
    <source>
        <strain evidence="8">DSM 4947 / MAS 10</strain>
    </source>
</reference>
<dbReference type="eggNOG" id="COG1729">
    <property type="taxonomic scope" value="Bacteria"/>
</dbReference>
<feature type="domain" description="Outer membrane lipoprotein BamD-like" evidence="6">
    <location>
        <begin position="138"/>
        <end position="254"/>
    </location>
</feature>
<dbReference type="KEGG" id="fsi:Flexsi_2156"/>
<dbReference type="EMBL" id="CP002858">
    <property type="protein sequence ID" value="AEI15778.1"/>
    <property type="molecule type" value="Genomic_DNA"/>
</dbReference>
<feature type="region of interest" description="Disordered" evidence="4">
    <location>
        <begin position="91"/>
        <end position="120"/>
    </location>
</feature>